<evidence type="ECO:0000313" key="9">
    <source>
        <dbReference type="Proteomes" id="UP000239469"/>
    </source>
</evidence>
<comment type="subunit">
    <text evidence="2 5">Homopentamer.</text>
</comment>
<dbReference type="PANTHER" id="PTHR30288:SF0">
    <property type="entry name" value="FLAGELLAR HOOK-ASSOCIATED PROTEIN 2"/>
    <property type="match status" value="1"/>
</dbReference>
<dbReference type="InterPro" id="IPR010809">
    <property type="entry name" value="FliD_C"/>
</dbReference>
<evidence type="ECO:0000256" key="3">
    <source>
        <dbReference type="ARBA" id="ARBA00023054"/>
    </source>
</evidence>
<comment type="function">
    <text evidence="5">Required for morphogenesis and for the elongation of the flagellar filament by facilitating polymerization of the flagellin monomers at the tip of growing filament. Forms a capping structure, which prevents flagellin subunits (transported through the central channel of the flagellum) from leaking out without polymerization at the distal end.</text>
</comment>
<dbReference type="RefSeq" id="WP_106076533.1">
    <property type="nucleotide sequence ID" value="NZ_MTBD01000020.1"/>
</dbReference>
<evidence type="ECO:0000256" key="1">
    <source>
        <dbReference type="ARBA" id="ARBA00009764"/>
    </source>
</evidence>
<dbReference type="AlphaFoldDB" id="A0A2S9X5S8"/>
<dbReference type="GO" id="GO:0071973">
    <property type="term" value="P:bacterial-type flagellum-dependent cell motility"/>
    <property type="evidence" value="ECO:0007669"/>
    <property type="project" value="TreeGrafter"/>
</dbReference>
<protein>
    <recommendedName>
        <fullName evidence="5">Flagellar hook-associated protein 2</fullName>
        <shortName evidence="5">HAP2</shortName>
    </recommendedName>
    <alternativeName>
        <fullName evidence="5">Flagellar cap protein</fullName>
    </alternativeName>
</protein>
<feature type="domain" description="Flagellar hook-associated protein 2 C-terminal" evidence="7">
    <location>
        <begin position="229"/>
        <end position="452"/>
    </location>
</feature>
<reference evidence="8 9" key="1">
    <citation type="submission" date="2017-01" db="EMBL/GenBank/DDBJ databases">
        <title>New insights into the genetic diversity of Chromobacterium isolated from tropical freshwater lake.</title>
        <authorList>
            <person name="Santos A.B."/>
            <person name="Nascimento A.M."/>
            <person name="Da Silva P.C."/>
        </authorList>
    </citation>
    <scope>NUCLEOTIDE SEQUENCE [LARGE SCALE GENOMIC DNA]</scope>
    <source>
        <strain evidence="8 9">56AF</strain>
    </source>
</reference>
<dbReference type="EMBL" id="MTBD01000020">
    <property type="protein sequence ID" value="PRP71043.1"/>
    <property type="molecule type" value="Genomic_DNA"/>
</dbReference>
<dbReference type="GO" id="GO:0007155">
    <property type="term" value="P:cell adhesion"/>
    <property type="evidence" value="ECO:0007669"/>
    <property type="project" value="InterPro"/>
</dbReference>
<evidence type="ECO:0000259" key="6">
    <source>
        <dbReference type="Pfam" id="PF02465"/>
    </source>
</evidence>
<comment type="similarity">
    <text evidence="1 5">Belongs to the FliD family.</text>
</comment>
<dbReference type="OrthoDB" id="9810816at2"/>
<dbReference type="Proteomes" id="UP000239469">
    <property type="component" value="Unassembled WGS sequence"/>
</dbReference>
<gene>
    <name evidence="8" type="ORF">BUE93_08805</name>
</gene>
<keyword evidence="4 5" id="KW-0975">Bacterial flagellum</keyword>
<dbReference type="GO" id="GO:0009424">
    <property type="term" value="C:bacterial-type flagellum hook"/>
    <property type="evidence" value="ECO:0007669"/>
    <property type="project" value="UniProtKB-UniRule"/>
</dbReference>
<name>A0A2S9X5S8_9NEIS</name>
<dbReference type="InterPro" id="IPR040026">
    <property type="entry name" value="FliD"/>
</dbReference>
<keyword evidence="3" id="KW-0175">Coiled coil</keyword>
<dbReference type="Pfam" id="PF02465">
    <property type="entry name" value="FliD_N"/>
    <property type="match status" value="1"/>
</dbReference>
<dbReference type="PANTHER" id="PTHR30288">
    <property type="entry name" value="FLAGELLAR CAP/ASSEMBLY PROTEIN FLID"/>
    <property type="match status" value="1"/>
</dbReference>
<evidence type="ECO:0000256" key="5">
    <source>
        <dbReference type="RuleBase" id="RU362066"/>
    </source>
</evidence>
<organism evidence="8 9">
    <name type="scientific">Chromobacterium amazonense</name>
    <dbReference type="NCBI Taxonomy" id="1382803"/>
    <lineage>
        <taxon>Bacteria</taxon>
        <taxon>Pseudomonadati</taxon>
        <taxon>Pseudomonadota</taxon>
        <taxon>Betaproteobacteria</taxon>
        <taxon>Neisseriales</taxon>
        <taxon>Chromobacteriaceae</taxon>
        <taxon>Chromobacterium</taxon>
    </lineage>
</organism>
<sequence length="463" mass="46736">MSSASISASAGPLDVQSIVSQLIRADSQPLTQSQQRQSNYQSEISTLGQVSSALSALQSAASTLASGTFLQQFSATSSDSTVAAASSTSGGVAGTYVLNVTQMAQTRQLVFDKNPDGSAITDQNAAIAGAPSSLTFNVAGKSSTVNLSSGGSAISLSSIASSINGAGIGVSASIVQYNNNYSLVLNSTQAGTSNAFSITAGGSDSNGTSGNTLAGLQQSATAAGESTNAANALMTVNGVNVSSGSNSVSNVINGVNLTLEKVGQTTINMSQNTANITSTLQSFVSAYNQVVGAVNSATRSSKTVGSTPQNTDISSDLSNLQQQLAGILGTPMKGVDPVSSYAYLAQVGITQNVDGTLALNSTTFNAALTASPSAVSNLFGNAQSTGVGNVFNSTINNLLGPTGTITISQNNLNSQVSTEQQLQQRLQDQLNSEQSSLLTEYSNLNSELASMEQASTSMANLIA</sequence>
<proteinExistence type="inferred from homology"/>
<evidence type="ECO:0000259" key="7">
    <source>
        <dbReference type="Pfam" id="PF07195"/>
    </source>
</evidence>
<keyword evidence="5" id="KW-0964">Secreted</keyword>
<dbReference type="GO" id="GO:0005576">
    <property type="term" value="C:extracellular region"/>
    <property type="evidence" value="ECO:0007669"/>
    <property type="project" value="UniProtKB-SubCell"/>
</dbReference>
<dbReference type="GO" id="GO:0009421">
    <property type="term" value="C:bacterial-type flagellum filament cap"/>
    <property type="evidence" value="ECO:0007669"/>
    <property type="project" value="InterPro"/>
</dbReference>
<feature type="domain" description="Flagellar hook-associated protein 2 N-terminal" evidence="6">
    <location>
        <begin position="13"/>
        <end position="106"/>
    </location>
</feature>
<evidence type="ECO:0000256" key="4">
    <source>
        <dbReference type="ARBA" id="ARBA00023143"/>
    </source>
</evidence>
<accession>A0A2S9X5S8</accession>
<dbReference type="Pfam" id="PF07195">
    <property type="entry name" value="FliD_C"/>
    <property type="match status" value="1"/>
</dbReference>
<dbReference type="InterPro" id="IPR003481">
    <property type="entry name" value="FliD_N"/>
</dbReference>
<comment type="subcellular location">
    <subcellularLocation>
        <location evidence="5">Secreted</location>
    </subcellularLocation>
    <subcellularLocation>
        <location evidence="5">Bacterial flagellum</location>
    </subcellularLocation>
</comment>
<evidence type="ECO:0000313" key="8">
    <source>
        <dbReference type="EMBL" id="PRP71043.1"/>
    </source>
</evidence>
<evidence type="ECO:0000256" key="2">
    <source>
        <dbReference type="ARBA" id="ARBA00011255"/>
    </source>
</evidence>
<comment type="caution">
    <text evidence="8">The sequence shown here is derived from an EMBL/GenBank/DDBJ whole genome shotgun (WGS) entry which is preliminary data.</text>
</comment>